<evidence type="ECO:0000313" key="8">
    <source>
        <dbReference type="Proteomes" id="UP000708208"/>
    </source>
</evidence>
<dbReference type="EMBL" id="CAJVCH010006112">
    <property type="protein sequence ID" value="CAG7659274.1"/>
    <property type="molecule type" value="Genomic_DNA"/>
</dbReference>
<dbReference type="GO" id="GO:0030990">
    <property type="term" value="C:intraciliary transport particle"/>
    <property type="evidence" value="ECO:0007669"/>
    <property type="project" value="TreeGrafter"/>
</dbReference>
<evidence type="ECO:0000259" key="6">
    <source>
        <dbReference type="Pfam" id="PF00095"/>
    </source>
</evidence>
<dbReference type="GO" id="GO:0097730">
    <property type="term" value="C:non-motile cilium"/>
    <property type="evidence" value="ECO:0007669"/>
    <property type="project" value="TreeGrafter"/>
</dbReference>
<feature type="compositionally biased region" description="Low complexity" evidence="4">
    <location>
        <begin position="548"/>
        <end position="566"/>
    </location>
</feature>
<accession>A0A8J2J335</accession>
<dbReference type="PANTHER" id="PTHR31978">
    <property type="entry name" value="INTRAFLAGELLAR TRANSPORT PROTEIN 20 HOMOLOG"/>
    <property type="match status" value="1"/>
</dbReference>
<dbReference type="Proteomes" id="UP000708208">
    <property type="component" value="Unassembled WGS sequence"/>
</dbReference>
<dbReference type="InterPro" id="IPR028172">
    <property type="entry name" value="FT20"/>
</dbReference>
<dbReference type="GO" id="GO:0030414">
    <property type="term" value="F:peptidase inhibitor activity"/>
    <property type="evidence" value="ECO:0007669"/>
    <property type="project" value="InterPro"/>
</dbReference>
<protein>
    <recommendedName>
        <fullName evidence="6">WAP domain-containing protein</fullName>
    </recommendedName>
</protein>
<gene>
    <name evidence="7" type="ORF">AFUS01_LOCUS1103</name>
</gene>
<evidence type="ECO:0000256" key="5">
    <source>
        <dbReference type="SAM" id="Phobius"/>
    </source>
</evidence>
<dbReference type="GO" id="GO:0097546">
    <property type="term" value="C:ciliary base"/>
    <property type="evidence" value="ECO:0007669"/>
    <property type="project" value="TreeGrafter"/>
</dbReference>
<keyword evidence="5" id="KW-0812">Transmembrane</keyword>
<organism evidence="7 8">
    <name type="scientific">Allacma fusca</name>
    <dbReference type="NCBI Taxonomy" id="39272"/>
    <lineage>
        <taxon>Eukaryota</taxon>
        <taxon>Metazoa</taxon>
        <taxon>Ecdysozoa</taxon>
        <taxon>Arthropoda</taxon>
        <taxon>Hexapoda</taxon>
        <taxon>Collembola</taxon>
        <taxon>Symphypleona</taxon>
        <taxon>Sminthuridae</taxon>
        <taxon>Allacma</taxon>
    </lineage>
</organism>
<keyword evidence="5" id="KW-1133">Transmembrane helix</keyword>
<dbReference type="GO" id="GO:0036064">
    <property type="term" value="C:ciliary basal body"/>
    <property type="evidence" value="ECO:0007669"/>
    <property type="project" value="TreeGrafter"/>
</dbReference>
<evidence type="ECO:0000313" key="7">
    <source>
        <dbReference type="EMBL" id="CAG7659274.1"/>
    </source>
</evidence>
<feature type="compositionally biased region" description="Polar residues" evidence="4">
    <location>
        <begin position="464"/>
        <end position="492"/>
    </location>
</feature>
<keyword evidence="5" id="KW-0472">Membrane</keyword>
<comment type="caution">
    <text evidence="7">The sequence shown here is derived from an EMBL/GenBank/DDBJ whole genome shotgun (WGS) entry which is preliminary data.</text>
</comment>
<feature type="compositionally biased region" description="Low complexity" evidence="4">
    <location>
        <begin position="493"/>
        <end position="513"/>
    </location>
</feature>
<dbReference type="GO" id="GO:0005576">
    <property type="term" value="C:extracellular region"/>
    <property type="evidence" value="ECO:0007669"/>
    <property type="project" value="InterPro"/>
</dbReference>
<dbReference type="GO" id="GO:0060271">
    <property type="term" value="P:cilium assembly"/>
    <property type="evidence" value="ECO:0007669"/>
    <property type="project" value="TreeGrafter"/>
</dbReference>
<keyword evidence="2" id="KW-0175">Coiled coil</keyword>
<evidence type="ECO:0000256" key="2">
    <source>
        <dbReference type="ARBA" id="ARBA00023054"/>
    </source>
</evidence>
<name>A0A8J2J335_9HEXA</name>
<dbReference type="Pfam" id="PF00095">
    <property type="entry name" value="WAP"/>
    <property type="match status" value="1"/>
</dbReference>
<keyword evidence="8" id="KW-1185">Reference proteome</keyword>
<evidence type="ECO:0000256" key="1">
    <source>
        <dbReference type="ARBA" id="ARBA00004138"/>
    </source>
</evidence>
<dbReference type="GO" id="GO:0005813">
    <property type="term" value="C:centrosome"/>
    <property type="evidence" value="ECO:0007669"/>
    <property type="project" value="TreeGrafter"/>
</dbReference>
<feature type="compositionally biased region" description="Basic and acidic residues" evidence="4">
    <location>
        <begin position="577"/>
        <end position="586"/>
    </location>
</feature>
<feature type="transmembrane region" description="Helical" evidence="5">
    <location>
        <begin position="135"/>
        <end position="154"/>
    </location>
</feature>
<evidence type="ECO:0000256" key="4">
    <source>
        <dbReference type="SAM" id="MobiDB-lite"/>
    </source>
</evidence>
<dbReference type="AlphaFoldDB" id="A0A8J2J335"/>
<evidence type="ECO:0000256" key="3">
    <source>
        <dbReference type="ARBA" id="ARBA00023273"/>
    </source>
</evidence>
<sequence length="586" mass="64887">MADEVLDKGGLYLDELTKRLRVLHPDQHQVTQDLITECEEYLQGAKEFQDMAKDFIELLSTMAETADRERIDVIGKRSRLLMVTSDRQSLHQRLEALVNEKEAHLERLKVYHDSLIRLEADQDEILLRLRKMRRGLIHSMVLYTLYVLITGVIAHHDPDRVCSVKQPGSSQVCISVKFPWKENPVFFCTDYSKINFTPQCIDPNQSHHCYDDGRNDTLKIATPWDCCPLISTPNRCANVECPPMPFNRTCKEIKVLGACCPTYFCDTGEPDNCKTHRLKAACVNPPKNKTNCVAFRDHFGCCNKYQCDGDAKPGFCPSIRTTHHRANVEVKGTIGKAVDNFVTGAKETVNKVTTHVKVPVRNVALMRCAGDHTCPGTMKCCSRFGLERSISRHKVHQESINGVKRTTTHTLKADYYKPNQRNNLVDGVCVETELEGTIYQVTTPSPTQTDKDYNSSPSPPATETFPSSSTTQNTLPKDVSTPPNQVTETISQTNPTITITSESPSLSPTITPTSPAPTTTPSPTTTTPPTTPKVEESTFPVTEPPTVPVTSTSAATAPTSPSPSSAQIRGTSSPSGDDDKNTIVHE</sequence>
<dbReference type="InterPro" id="IPR008197">
    <property type="entry name" value="WAP_dom"/>
</dbReference>
<dbReference type="OrthoDB" id="10254896at2759"/>
<feature type="region of interest" description="Disordered" evidence="4">
    <location>
        <begin position="440"/>
        <end position="586"/>
    </location>
</feature>
<feature type="domain" description="WAP" evidence="6">
    <location>
        <begin position="366"/>
        <end position="382"/>
    </location>
</feature>
<comment type="subcellular location">
    <subcellularLocation>
        <location evidence="1">Cell projection</location>
        <location evidence="1">Cilium</location>
    </subcellularLocation>
</comment>
<dbReference type="GO" id="GO:0005737">
    <property type="term" value="C:cytoplasm"/>
    <property type="evidence" value="ECO:0007669"/>
    <property type="project" value="TreeGrafter"/>
</dbReference>
<proteinExistence type="predicted"/>
<dbReference type="PANTHER" id="PTHR31978:SF1">
    <property type="entry name" value="INTRAFLAGELLAR TRANSPORT PROTEIN 20 HOMOLOG"/>
    <property type="match status" value="1"/>
</dbReference>
<keyword evidence="3" id="KW-0966">Cell projection</keyword>
<dbReference type="GO" id="GO:0061512">
    <property type="term" value="P:protein localization to cilium"/>
    <property type="evidence" value="ECO:0007669"/>
    <property type="project" value="TreeGrafter"/>
</dbReference>
<reference evidence="7" key="1">
    <citation type="submission" date="2021-06" db="EMBL/GenBank/DDBJ databases">
        <authorList>
            <person name="Hodson N. C."/>
            <person name="Mongue J. A."/>
            <person name="Jaron S. K."/>
        </authorList>
    </citation>
    <scope>NUCLEOTIDE SEQUENCE</scope>
</reference>
<dbReference type="Pfam" id="PF14931">
    <property type="entry name" value="IFT20"/>
    <property type="match status" value="1"/>
</dbReference>